<dbReference type="InterPro" id="IPR000792">
    <property type="entry name" value="Tscrpt_reg_LuxR_C"/>
</dbReference>
<dbReference type="GO" id="GO:0004016">
    <property type="term" value="F:adenylate cyclase activity"/>
    <property type="evidence" value="ECO:0007669"/>
    <property type="project" value="TreeGrafter"/>
</dbReference>
<feature type="compositionally biased region" description="Basic and acidic residues" evidence="3">
    <location>
        <begin position="947"/>
        <end position="960"/>
    </location>
</feature>
<dbReference type="InterPro" id="IPR016032">
    <property type="entry name" value="Sig_transdc_resp-reg_C-effctor"/>
</dbReference>
<dbReference type="SUPFAM" id="SSF52540">
    <property type="entry name" value="P-loop containing nucleoside triphosphate hydrolases"/>
    <property type="match status" value="1"/>
</dbReference>
<reference evidence="5 6" key="1">
    <citation type="submission" date="2015-12" db="EMBL/GenBank/DDBJ databases">
        <title>Draft genome sequence of Streptomyces silvensis ATCC 53525, a producer of novel hormone antagonists.</title>
        <authorList>
            <person name="Johnston C.W."/>
            <person name="Li Y."/>
            <person name="Magarvey N.A."/>
        </authorList>
    </citation>
    <scope>NUCLEOTIDE SEQUENCE [LARGE SCALE GENOMIC DNA]</scope>
    <source>
        <strain evidence="5 6">ATCC 53525</strain>
    </source>
</reference>
<sequence length="966" mass="104386">MPRTTSPVLIGRSRELETLTATVAAAPSVAFVEGEAGVGKTRLVAEMVAELVDEPDDGPRGDPPWTAVAYCQPLRDPFPYGVVLECLRLCARQVERVRGRLGPVTGVLRRHLPELADALPPAPPGPGDAAAERHQVFRAVRDLLAALGPTVLVIEDVHWADEGSRQLLRFVMTDPPPGLSLVMTYRREDLPGDAPLGRTFRPPPGTTGVHLSLAPLDAAGVRGLVEGILGRPVEAGFAETVRERTAGIPFVVEEITCALRALRGRLRTDGTTARRLLDDVRVPVLLREAMAERMHALPGDTRAVAEASAVLGMPATVELLGAVAGADHGRAQVATLLERAVLVEAAENAYGFRHALAQRAVYDALPGPRRQELHLRAVRELARLTPRPLVRLAAHSRRAGLTEDWLRYSEEAADAAVRANDTSTAMELLRAAVAEPTVRAEDVNRLALKLCECALIGLHHREVTDRIEQLSRDARLTDEVRAEMHLWLGLLLIRETGALDRGRAEIELAVEALHSRPERRLRGMSVLAVPCMGTVPFTTDLMWLERVEAAVDTLAQGSLRTALLANTLCARTISGSPGAAERLRLLPSVSEAEAAGALHDLARVYANLADGCSWTGHYGRARDFLHSGLSLAGRAGASYIAGTAEATRVRLDWYSGAWDGLAERADRLARTYAHLLPVTSELHLVKGWLATARGDWDGAEAAFRDTRMDQPESAVVPVAVAATGGTIALLLHRDDTAAACAYADRGAALLRRKGLWVWAGEVACQAVEAYLAAGRRDDAHAFTDELAAGIAGFDAPLADAALTACRAWLADADGDGAAAARLFEDAVVRFRALDLPYQAARCTEWAATRAADTATLTALARTYEKLDAPVDAARCRHLLRGTGTATPSRRGRRGYGNELSPREREVATWLAEGRTNREIARTMFLSRRTVEEHVANVLRKLGAASRQEVRHRLGHHHDPPRTPVPP</sequence>
<comment type="caution">
    <text evidence="5">The sequence shown here is derived from an EMBL/GenBank/DDBJ whole genome shotgun (WGS) entry which is preliminary data.</text>
</comment>
<dbReference type="Proteomes" id="UP000054804">
    <property type="component" value="Unassembled WGS sequence"/>
</dbReference>
<protein>
    <recommendedName>
        <fullName evidence="4">HTH luxR-type domain-containing protein</fullName>
    </recommendedName>
</protein>
<dbReference type="AlphaFoldDB" id="A0A0W7X5V4"/>
<accession>A0A0W7X5V4</accession>
<dbReference type="STRING" id="1765722.AT728_20770"/>
<dbReference type="SMART" id="SM00421">
    <property type="entry name" value="HTH_LUXR"/>
    <property type="match status" value="1"/>
</dbReference>
<dbReference type="PRINTS" id="PR00038">
    <property type="entry name" value="HTHLUXR"/>
</dbReference>
<evidence type="ECO:0000313" key="6">
    <source>
        <dbReference type="Proteomes" id="UP000054804"/>
    </source>
</evidence>
<name>A0A0W7X5V4_9ACTN</name>
<dbReference type="PANTHER" id="PTHR16305">
    <property type="entry name" value="TESTICULAR SOLUBLE ADENYLYL CYCLASE"/>
    <property type="match status" value="1"/>
</dbReference>
<dbReference type="InterPro" id="IPR027417">
    <property type="entry name" value="P-loop_NTPase"/>
</dbReference>
<dbReference type="Pfam" id="PF00196">
    <property type="entry name" value="GerE"/>
    <property type="match status" value="1"/>
</dbReference>
<keyword evidence="6" id="KW-1185">Reference proteome</keyword>
<dbReference type="GO" id="GO:0005737">
    <property type="term" value="C:cytoplasm"/>
    <property type="evidence" value="ECO:0007669"/>
    <property type="project" value="TreeGrafter"/>
</dbReference>
<dbReference type="PANTHER" id="PTHR16305:SF35">
    <property type="entry name" value="TRANSCRIPTIONAL ACTIVATOR DOMAIN"/>
    <property type="match status" value="1"/>
</dbReference>
<dbReference type="GO" id="GO:0005524">
    <property type="term" value="F:ATP binding"/>
    <property type="evidence" value="ECO:0007669"/>
    <property type="project" value="UniProtKB-KW"/>
</dbReference>
<gene>
    <name evidence="5" type="ORF">AT728_20770</name>
</gene>
<evidence type="ECO:0000313" key="5">
    <source>
        <dbReference type="EMBL" id="KUF18155.1"/>
    </source>
</evidence>
<organism evidence="5 6">
    <name type="scientific">Streptomyces silvensis</name>
    <dbReference type="NCBI Taxonomy" id="1765722"/>
    <lineage>
        <taxon>Bacteria</taxon>
        <taxon>Bacillati</taxon>
        <taxon>Actinomycetota</taxon>
        <taxon>Actinomycetes</taxon>
        <taxon>Kitasatosporales</taxon>
        <taxon>Streptomycetaceae</taxon>
        <taxon>Streptomyces</taxon>
    </lineage>
</organism>
<dbReference type="InterPro" id="IPR036388">
    <property type="entry name" value="WH-like_DNA-bd_sf"/>
</dbReference>
<keyword evidence="1" id="KW-0547">Nucleotide-binding</keyword>
<dbReference type="Pfam" id="PF13191">
    <property type="entry name" value="AAA_16"/>
    <property type="match status" value="1"/>
</dbReference>
<dbReference type="EMBL" id="LOCL01000032">
    <property type="protein sequence ID" value="KUF18155.1"/>
    <property type="molecule type" value="Genomic_DNA"/>
</dbReference>
<dbReference type="GO" id="GO:0006355">
    <property type="term" value="P:regulation of DNA-templated transcription"/>
    <property type="evidence" value="ECO:0007669"/>
    <property type="project" value="InterPro"/>
</dbReference>
<feature type="domain" description="HTH luxR-type" evidence="4">
    <location>
        <begin position="892"/>
        <end position="957"/>
    </location>
</feature>
<evidence type="ECO:0000256" key="3">
    <source>
        <dbReference type="SAM" id="MobiDB-lite"/>
    </source>
</evidence>
<dbReference type="PROSITE" id="PS50043">
    <property type="entry name" value="HTH_LUXR_2"/>
    <property type="match status" value="1"/>
</dbReference>
<evidence type="ECO:0000259" key="4">
    <source>
        <dbReference type="PROSITE" id="PS50043"/>
    </source>
</evidence>
<dbReference type="InterPro" id="IPR041664">
    <property type="entry name" value="AAA_16"/>
</dbReference>
<dbReference type="GO" id="GO:0003677">
    <property type="term" value="F:DNA binding"/>
    <property type="evidence" value="ECO:0007669"/>
    <property type="project" value="InterPro"/>
</dbReference>
<feature type="region of interest" description="Disordered" evidence="3">
    <location>
        <begin position="942"/>
        <end position="966"/>
    </location>
</feature>
<dbReference type="PROSITE" id="PS00622">
    <property type="entry name" value="HTH_LUXR_1"/>
    <property type="match status" value="1"/>
</dbReference>
<dbReference type="Gene3D" id="1.10.10.10">
    <property type="entry name" value="Winged helix-like DNA-binding domain superfamily/Winged helix DNA-binding domain"/>
    <property type="match status" value="1"/>
</dbReference>
<dbReference type="SUPFAM" id="SSF46894">
    <property type="entry name" value="C-terminal effector domain of the bipartite response regulators"/>
    <property type="match status" value="1"/>
</dbReference>
<evidence type="ECO:0000256" key="2">
    <source>
        <dbReference type="ARBA" id="ARBA00022840"/>
    </source>
</evidence>
<proteinExistence type="predicted"/>
<dbReference type="CDD" id="cd06170">
    <property type="entry name" value="LuxR_C_like"/>
    <property type="match status" value="1"/>
</dbReference>
<evidence type="ECO:0000256" key="1">
    <source>
        <dbReference type="ARBA" id="ARBA00022741"/>
    </source>
</evidence>
<keyword evidence="2" id="KW-0067">ATP-binding</keyword>